<feature type="non-terminal residue" evidence="2">
    <location>
        <position position="1"/>
    </location>
</feature>
<evidence type="ECO:0000256" key="1">
    <source>
        <dbReference type="SAM" id="MobiDB-lite"/>
    </source>
</evidence>
<proteinExistence type="predicted"/>
<reference evidence="2" key="1">
    <citation type="submission" date="2022-06" db="EMBL/GenBank/DDBJ databases">
        <title>Genome Sequence of Candolleomyces eurysporus.</title>
        <authorList>
            <person name="Buettner E."/>
        </authorList>
    </citation>
    <scope>NUCLEOTIDE SEQUENCE</scope>
    <source>
        <strain evidence="2">VTCC 930004</strain>
    </source>
</reference>
<organism evidence="2 3">
    <name type="scientific">Candolleomyces eurysporus</name>
    <dbReference type="NCBI Taxonomy" id="2828524"/>
    <lineage>
        <taxon>Eukaryota</taxon>
        <taxon>Fungi</taxon>
        <taxon>Dikarya</taxon>
        <taxon>Basidiomycota</taxon>
        <taxon>Agaricomycotina</taxon>
        <taxon>Agaricomycetes</taxon>
        <taxon>Agaricomycetidae</taxon>
        <taxon>Agaricales</taxon>
        <taxon>Agaricineae</taxon>
        <taxon>Psathyrellaceae</taxon>
        <taxon>Candolleomyces</taxon>
    </lineage>
</organism>
<accession>A0A9W8J0H5</accession>
<feature type="compositionally biased region" description="Low complexity" evidence="1">
    <location>
        <begin position="37"/>
        <end position="51"/>
    </location>
</feature>
<evidence type="ECO:0000313" key="2">
    <source>
        <dbReference type="EMBL" id="KAJ2922008.1"/>
    </source>
</evidence>
<comment type="caution">
    <text evidence="2">The sequence shown here is derived from an EMBL/GenBank/DDBJ whole genome shotgun (WGS) entry which is preliminary data.</text>
</comment>
<dbReference type="Proteomes" id="UP001140091">
    <property type="component" value="Unassembled WGS sequence"/>
</dbReference>
<feature type="region of interest" description="Disordered" evidence="1">
    <location>
        <begin position="77"/>
        <end position="115"/>
    </location>
</feature>
<protein>
    <submittedName>
        <fullName evidence="2">Uncharacterized protein</fullName>
    </submittedName>
</protein>
<feature type="compositionally biased region" description="Basic and acidic residues" evidence="1">
    <location>
        <begin position="94"/>
        <end position="104"/>
    </location>
</feature>
<feature type="region of interest" description="Disordered" evidence="1">
    <location>
        <begin position="1"/>
        <end position="64"/>
    </location>
</feature>
<evidence type="ECO:0000313" key="3">
    <source>
        <dbReference type="Proteomes" id="UP001140091"/>
    </source>
</evidence>
<sequence length="115" mass="12734">MQDTQQRSISDDEEGSVATQVLPKTPETVVSRKRPFPSSLPSSSPLDSSPDVPQGRAAKMSKIPRLSYDALRRIIERDSSPSDIEDDSPCARKQQTERSLEESRSSLFRQGNSKG</sequence>
<keyword evidence="3" id="KW-1185">Reference proteome</keyword>
<name>A0A9W8J0H5_9AGAR</name>
<gene>
    <name evidence="2" type="ORF">H1R20_g15084</name>
</gene>
<dbReference type="AlphaFoldDB" id="A0A9W8J0H5"/>
<dbReference type="EMBL" id="JANBPK010001523">
    <property type="protein sequence ID" value="KAJ2922008.1"/>
    <property type="molecule type" value="Genomic_DNA"/>
</dbReference>